<dbReference type="EMBL" id="GGEC01064672">
    <property type="protein sequence ID" value="MBX45156.1"/>
    <property type="molecule type" value="Transcribed_RNA"/>
</dbReference>
<sequence>MAAFSLLVLVDGPLRWQPHIIASPHSPKQKDLST</sequence>
<reference evidence="1" key="1">
    <citation type="submission" date="2018-02" db="EMBL/GenBank/DDBJ databases">
        <title>Rhizophora mucronata_Transcriptome.</title>
        <authorList>
            <person name="Meera S.P."/>
            <person name="Sreeshan A."/>
            <person name="Augustine A."/>
        </authorList>
    </citation>
    <scope>NUCLEOTIDE SEQUENCE</scope>
    <source>
        <tissue evidence="1">Leaf</tissue>
    </source>
</reference>
<protein>
    <submittedName>
        <fullName evidence="1">Uncharacterized protein</fullName>
    </submittedName>
</protein>
<accession>A0A2P2NRP3</accession>
<evidence type="ECO:0000313" key="1">
    <source>
        <dbReference type="EMBL" id="MBX45156.1"/>
    </source>
</evidence>
<dbReference type="AlphaFoldDB" id="A0A2P2NRP3"/>
<name>A0A2P2NRP3_RHIMU</name>
<organism evidence="1">
    <name type="scientific">Rhizophora mucronata</name>
    <name type="common">Asiatic mangrove</name>
    <dbReference type="NCBI Taxonomy" id="61149"/>
    <lineage>
        <taxon>Eukaryota</taxon>
        <taxon>Viridiplantae</taxon>
        <taxon>Streptophyta</taxon>
        <taxon>Embryophyta</taxon>
        <taxon>Tracheophyta</taxon>
        <taxon>Spermatophyta</taxon>
        <taxon>Magnoliopsida</taxon>
        <taxon>eudicotyledons</taxon>
        <taxon>Gunneridae</taxon>
        <taxon>Pentapetalae</taxon>
        <taxon>rosids</taxon>
        <taxon>fabids</taxon>
        <taxon>Malpighiales</taxon>
        <taxon>Rhizophoraceae</taxon>
        <taxon>Rhizophora</taxon>
    </lineage>
</organism>
<proteinExistence type="predicted"/>